<keyword evidence="1" id="KW-1133">Transmembrane helix</keyword>
<dbReference type="EMBL" id="CP036528">
    <property type="protein sequence ID" value="QBK26442.1"/>
    <property type="molecule type" value="Genomic_DNA"/>
</dbReference>
<organism evidence="2 3">
    <name type="scientific">Ureibacillus thermophilus</name>
    <dbReference type="NCBI Taxonomy" id="367743"/>
    <lineage>
        <taxon>Bacteria</taxon>
        <taxon>Bacillati</taxon>
        <taxon>Bacillota</taxon>
        <taxon>Bacilli</taxon>
        <taxon>Bacillales</taxon>
        <taxon>Caryophanaceae</taxon>
        <taxon>Ureibacillus</taxon>
    </lineage>
</organism>
<evidence type="ECO:0000313" key="2">
    <source>
        <dbReference type="EMBL" id="QBK26442.1"/>
    </source>
</evidence>
<keyword evidence="1" id="KW-0812">Transmembrane</keyword>
<evidence type="ECO:0000256" key="1">
    <source>
        <dbReference type="SAM" id="Phobius"/>
    </source>
</evidence>
<dbReference type="RefSeq" id="WP_208650132.1">
    <property type="nucleotide sequence ID" value="NZ_CP036528.1"/>
</dbReference>
<keyword evidence="1" id="KW-0472">Membrane</keyword>
<dbReference type="KEGG" id="uth:DKZ56_11575"/>
<reference evidence="2 3" key="1">
    <citation type="submission" date="2019-02" db="EMBL/GenBank/DDBJ databases">
        <title>Ureibacillus thermophilus.</title>
        <authorList>
            <person name="Sunny J.S."/>
            <person name="Natarajan A."/>
            <person name="Saleena L.M."/>
        </authorList>
    </citation>
    <scope>NUCLEOTIDE SEQUENCE [LARGE SCALE GENOMIC DNA]</scope>
    <source>
        <strain evidence="2 3">LM102</strain>
    </source>
</reference>
<gene>
    <name evidence="2" type="ORF">DKZ56_11575</name>
</gene>
<keyword evidence="3" id="KW-1185">Reference proteome</keyword>
<proteinExistence type="predicted"/>
<evidence type="ECO:0000313" key="3">
    <source>
        <dbReference type="Proteomes" id="UP000291151"/>
    </source>
</evidence>
<protein>
    <submittedName>
        <fullName evidence="2">Uncharacterized protein</fullName>
    </submittedName>
</protein>
<accession>A0A4P6UXK3</accession>
<feature type="transmembrane region" description="Helical" evidence="1">
    <location>
        <begin position="6"/>
        <end position="28"/>
    </location>
</feature>
<sequence length="165" mass="19478">MKRKVIGLIVTLLLFLIFFCAGFIYLMVHPSMEIRTEIKPIDDETYQSLGALEYVEHPEQQNFRNLLFTFKFKYSNAENIRTEMPKSFKELLTSDVYWVGEDTEYDDIDHNEYIVKQDIVLYMGEVSEDELVDLLNDGVFTVTWEEDGKEMRDEFNIGETVLFID</sequence>
<name>A0A4P6UXK3_9BACL</name>
<dbReference type="Proteomes" id="UP000291151">
    <property type="component" value="Chromosome"/>
</dbReference>
<dbReference type="AlphaFoldDB" id="A0A4P6UXK3"/>